<dbReference type="STRING" id="1086011.HJ01_00853"/>
<sequence length="150" mass="16739">MKLPKELYNGVIIFIGIGLYFMLMELLGLANLYYLRLFNVLFVFYGTNRTLKMNYEEGKTVFAGNATSALLTSLIGVFLSVIGLITYSYIQGGDAYLASLSKTFLFGGSPSIMTYSISLLFEGIVSAVIISFMLMLYWDTHFVSDKHGAR</sequence>
<feature type="transmembrane region" description="Helical" evidence="1">
    <location>
        <begin position="69"/>
        <end position="92"/>
    </location>
</feature>
<protein>
    <submittedName>
        <fullName evidence="2">Uncharacterized protein</fullName>
    </submittedName>
</protein>
<dbReference type="EMBL" id="AHKF01000011">
    <property type="protein sequence ID" value="EIA09756.1"/>
    <property type="molecule type" value="Genomic_DNA"/>
</dbReference>
<dbReference type="AlphaFoldDB" id="H7FNV5"/>
<evidence type="ECO:0000256" key="1">
    <source>
        <dbReference type="SAM" id="Phobius"/>
    </source>
</evidence>
<feature type="transmembrane region" description="Helical" evidence="1">
    <location>
        <begin position="112"/>
        <end position="138"/>
    </location>
</feature>
<keyword evidence="1" id="KW-0812">Transmembrane</keyword>
<dbReference type="OrthoDB" id="1361176at2"/>
<accession>H7FNV5</accession>
<feature type="transmembrane region" description="Helical" evidence="1">
    <location>
        <begin position="7"/>
        <end position="24"/>
    </location>
</feature>
<keyword evidence="1" id="KW-1133">Transmembrane helix</keyword>
<proteinExistence type="predicted"/>
<evidence type="ECO:0000313" key="3">
    <source>
        <dbReference type="Proteomes" id="UP000005566"/>
    </source>
</evidence>
<feature type="transmembrane region" description="Helical" evidence="1">
    <location>
        <begin position="30"/>
        <end position="48"/>
    </location>
</feature>
<dbReference type="eggNOG" id="ENOG50339I1">
    <property type="taxonomic scope" value="Bacteria"/>
</dbReference>
<name>H7FNV5_FLAFP</name>
<evidence type="ECO:0000313" key="2">
    <source>
        <dbReference type="EMBL" id="EIA09756.1"/>
    </source>
</evidence>
<comment type="caution">
    <text evidence="2">The sequence shown here is derived from an EMBL/GenBank/DDBJ whole genome shotgun (WGS) entry which is preliminary data.</text>
</comment>
<keyword evidence="3" id="KW-1185">Reference proteome</keyword>
<reference evidence="2 3" key="1">
    <citation type="journal article" date="2014" name="Acta Crystallogr. D">
        <title>Structure-based characterization and antifreeze properties of a hyperactive ice-binding protein from the Antarctic bacterium Flavobacterium frigoris PS1.</title>
        <authorList>
            <person name="Do H."/>
            <person name="Kim S.J."/>
            <person name="Kim H.J."/>
            <person name="Lee J.H."/>
        </authorList>
    </citation>
    <scope>NUCLEOTIDE SEQUENCE [LARGE SCALE GENOMIC DNA]</scope>
    <source>
        <strain evidence="2 3">PS1</strain>
    </source>
</reference>
<gene>
    <name evidence="2" type="ORF">HJ01_00853</name>
</gene>
<organism evidence="2 3">
    <name type="scientific">Flavobacterium frigoris (strain PS1)</name>
    <dbReference type="NCBI Taxonomy" id="1086011"/>
    <lineage>
        <taxon>Bacteria</taxon>
        <taxon>Pseudomonadati</taxon>
        <taxon>Bacteroidota</taxon>
        <taxon>Flavobacteriia</taxon>
        <taxon>Flavobacteriales</taxon>
        <taxon>Flavobacteriaceae</taxon>
        <taxon>Flavobacterium</taxon>
    </lineage>
</organism>
<dbReference type="RefSeq" id="WP_007137030.1">
    <property type="nucleotide sequence ID" value="NZ_AHKF01000011.1"/>
</dbReference>
<dbReference type="Proteomes" id="UP000005566">
    <property type="component" value="Unassembled WGS sequence"/>
</dbReference>
<dbReference type="PATRIC" id="fig|1086011.3.peg.839"/>
<keyword evidence="1" id="KW-0472">Membrane</keyword>